<dbReference type="GO" id="GO:0005730">
    <property type="term" value="C:nucleolus"/>
    <property type="evidence" value="ECO:0007669"/>
    <property type="project" value="TreeGrafter"/>
</dbReference>
<dbReference type="Pfam" id="PF02877">
    <property type="entry name" value="PARP_reg"/>
    <property type="match status" value="1"/>
</dbReference>
<keyword evidence="3 8" id="KW-0808">Transferase</keyword>
<keyword evidence="2 8" id="KW-0328">Glycosyltransferase</keyword>
<dbReference type="InterPro" id="IPR004102">
    <property type="entry name" value="Poly(ADP-ribose)pol_reg_dom"/>
</dbReference>
<dbReference type="OrthoDB" id="429950at2759"/>
<keyword evidence="5 8" id="KW-0520">NAD</keyword>
<dbReference type="GO" id="GO:0016779">
    <property type="term" value="F:nucleotidyltransferase activity"/>
    <property type="evidence" value="ECO:0007669"/>
    <property type="project" value="UniProtKB-KW"/>
</dbReference>
<dbReference type="EC" id="2.4.2.-" evidence="8"/>
<dbReference type="Gene3D" id="1.20.142.10">
    <property type="entry name" value="Poly(ADP-ribose) polymerase, regulatory domain"/>
    <property type="match status" value="1"/>
</dbReference>
<name>A0A1I7SLQ2_BURXY</name>
<dbReference type="PANTHER" id="PTHR10459">
    <property type="entry name" value="DNA LIGASE"/>
    <property type="match status" value="1"/>
</dbReference>
<dbReference type="GO" id="GO:0003950">
    <property type="term" value="F:NAD+ poly-ADP-ribosyltransferase activity"/>
    <property type="evidence" value="ECO:0007669"/>
    <property type="project" value="UniProtKB-UniRule"/>
</dbReference>
<feature type="domain" description="PARP catalytic" evidence="9">
    <location>
        <begin position="143"/>
        <end position="356"/>
    </location>
</feature>
<dbReference type="InterPro" id="IPR036616">
    <property type="entry name" value="Poly(ADP-ribose)pol_reg_dom_sf"/>
</dbReference>
<dbReference type="PROSITE" id="PS51060">
    <property type="entry name" value="PARP_ALPHA_HD"/>
    <property type="match status" value="1"/>
</dbReference>
<evidence type="ECO:0000256" key="6">
    <source>
        <dbReference type="ARBA" id="ARBA00023242"/>
    </source>
</evidence>
<dbReference type="Proteomes" id="UP000582659">
    <property type="component" value="Unassembled WGS sequence"/>
</dbReference>
<dbReference type="InterPro" id="IPR012317">
    <property type="entry name" value="Poly(ADP-ribose)pol_cat_dom"/>
</dbReference>
<reference evidence="11" key="2">
    <citation type="submission" date="2020-09" db="EMBL/GenBank/DDBJ databases">
        <authorList>
            <person name="Kikuchi T."/>
        </authorList>
    </citation>
    <scope>NUCLEOTIDE SEQUENCE</scope>
    <source>
        <strain evidence="11">Ka4C1</strain>
    </source>
</reference>
<dbReference type="SMR" id="A0A1I7SLQ2"/>
<keyword evidence="13" id="KW-1185">Reference proteome</keyword>
<evidence type="ECO:0000256" key="7">
    <source>
        <dbReference type="ARBA" id="ARBA00033987"/>
    </source>
</evidence>
<evidence type="ECO:0000256" key="2">
    <source>
        <dbReference type="ARBA" id="ARBA00022676"/>
    </source>
</evidence>
<evidence type="ECO:0000313" key="11">
    <source>
        <dbReference type="EMBL" id="CAD5234119.1"/>
    </source>
</evidence>
<dbReference type="EMBL" id="CAJFDI010000006">
    <property type="protein sequence ID" value="CAD5234119.1"/>
    <property type="molecule type" value="Genomic_DNA"/>
</dbReference>
<dbReference type="EMBL" id="CAJFCV020000006">
    <property type="protein sequence ID" value="CAG9129700.1"/>
    <property type="molecule type" value="Genomic_DNA"/>
</dbReference>
<accession>A0A1I7SLQ2</accession>
<dbReference type="Proteomes" id="UP000095284">
    <property type="component" value="Unplaced"/>
</dbReference>
<dbReference type="Gene3D" id="3.90.228.10">
    <property type="match status" value="1"/>
</dbReference>
<evidence type="ECO:0000259" key="9">
    <source>
        <dbReference type="PROSITE" id="PS51059"/>
    </source>
</evidence>
<dbReference type="SUPFAM" id="SSF56399">
    <property type="entry name" value="ADP-ribosylation"/>
    <property type="match status" value="1"/>
</dbReference>
<dbReference type="GO" id="GO:0070212">
    <property type="term" value="P:protein poly-ADP-ribosylation"/>
    <property type="evidence" value="ECO:0007669"/>
    <property type="project" value="TreeGrafter"/>
</dbReference>
<dbReference type="WBParaSite" id="BXY_1398500.1">
    <property type="protein sequence ID" value="BXY_1398500.1"/>
    <property type="gene ID" value="BXY_1398500"/>
</dbReference>
<dbReference type="InterPro" id="IPR050800">
    <property type="entry name" value="ARTD/PARP"/>
</dbReference>
<organism evidence="12 14">
    <name type="scientific">Bursaphelenchus xylophilus</name>
    <name type="common">Pinewood nematode worm</name>
    <name type="synonym">Aphelenchoides xylophilus</name>
    <dbReference type="NCBI Taxonomy" id="6326"/>
    <lineage>
        <taxon>Eukaryota</taxon>
        <taxon>Metazoa</taxon>
        <taxon>Ecdysozoa</taxon>
        <taxon>Nematoda</taxon>
        <taxon>Chromadorea</taxon>
        <taxon>Rhabditida</taxon>
        <taxon>Tylenchina</taxon>
        <taxon>Tylenchomorpha</taxon>
        <taxon>Aphelenchoidea</taxon>
        <taxon>Aphelenchoididae</taxon>
        <taxon>Bursaphelenchus</taxon>
    </lineage>
</organism>
<dbReference type="AlphaFoldDB" id="A0A1I7SLQ2"/>
<keyword evidence="6" id="KW-0539">Nucleus</keyword>
<dbReference type="PANTHER" id="PTHR10459:SF60">
    <property type="entry name" value="POLY [ADP-RIBOSE] POLYMERASE 2"/>
    <property type="match status" value="1"/>
</dbReference>
<comment type="catalytic activity">
    <reaction evidence="7">
        <text>NAD(+) + (ADP-D-ribosyl)n-acceptor = nicotinamide + (ADP-D-ribosyl)n+1-acceptor + H(+).</text>
        <dbReference type="EC" id="2.4.2.30"/>
    </reaction>
</comment>
<evidence type="ECO:0000256" key="1">
    <source>
        <dbReference type="ARBA" id="ARBA00004123"/>
    </source>
</evidence>
<sequence length="356" mass="40980">MNSSQLCSALDRMKLTDKTKTAPEPGLTEGMHRLVARISDIKAMEHQLKQMKFDLDEMPISDIRKKFVTKSYQLLRKIEDLILENSSKDALITAHKEYYNFVPHIGPLRMLENRQGIMQEANLVKALYVGMLMYDDYIKNSLSSSLRAYQLMQCEIREVPISSHPWILKSLEQTHGPTHDFTLKFKTLYSIEKDENFIPELKNNRMLWHGSKTCSYNAILKCSLKKPPKQAPVSGHLFGKGIYFADCSTKAAQYCCCKRGETGYLMICQVALGKAHRMAEGDYDATNLPPGCHSVKGLGRRRATVWKAVKRNKRRVLVPFNNKPKVIADGDLEYHEYVVYDRRQVKMRFLVEVEFC</sequence>
<evidence type="ECO:0000313" key="13">
    <source>
        <dbReference type="Proteomes" id="UP000659654"/>
    </source>
</evidence>
<evidence type="ECO:0000256" key="5">
    <source>
        <dbReference type="ARBA" id="ARBA00023027"/>
    </source>
</evidence>
<dbReference type="PROSITE" id="PS51059">
    <property type="entry name" value="PARP_CATALYTIC"/>
    <property type="match status" value="1"/>
</dbReference>
<dbReference type="SUPFAM" id="SSF47587">
    <property type="entry name" value="Domain of poly(ADP-ribose) polymerase"/>
    <property type="match status" value="1"/>
</dbReference>
<dbReference type="Proteomes" id="UP000659654">
    <property type="component" value="Unassembled WGS sequence"/>
</dbReference>
<evidence type="ECO:0000313" key="14">
    <source>
        <dbReference type="WBParaSite" id="BXY_1398500.1"/>
    </source>
</evidence>
<comment type="subcellular location">
    <subcellularLocation>
        <location evidence="1">Nucleus</location>
    </subcellularLocation>
</comment>
<evidence type="ECO:0000313" key="12">
    <source>
        <dbReference type="Proteomes" id="UP000095284"/>
    </source>
</evidence>
<protein>
    <recommendedName>
        <fullName evidence="8">Poly [ADP-ribose] polymerase</fullName>
        <shortName evidence="8">PARP</shortName>
        <ecNumber evidence="8">2.4.2.-</ecNumber>
    </recommendedName>
</protein>
<dbReference type="GO" id="GO:0006302">
    <property type="term" value="P:double-strand break repair"/>
    <property type="evidence" value="ECO:0007669"/>
    <property type="project" value="TreeGrafter"/>
</dbReference>
<proteinExistence type="predicted"/>
<evidence type="ECO:0000256" key="8">
    <source>
        <dbReference type="RuleBase" id="RU362114"/>
    </source>
</evidence>
<feature type="domain" description="PARP alpha-helical" evidence="10">
    <location>
        <begin position="24"/>
        <end position="138"/>
    </location>
</feature>
<dbReference type="Pfam" id="PF00644">
    <property type="entry name" value="PARP"/>
    <property type="match status" value="1"/>
</dbReference>
<gene>
    <name evidence="11" type="ORF">BXYJ_LOCUS14210</name>
</gene>
<evidence type="ECO:0000259" key="10">
    <source>
        <dbReference type="PROSITE" id="PS51060"/>
    </source>
</evidence>
<keyword evidence="4" id="KW-0548">Nucleotidyltransferase</keyword>
<evidence type="ECO:0000256" key="3">
    <source>
        <dbReference type="ARBA" id="ARBA00022679"/>
    </source>
</evidence>
<dbReference type="eggNOG" id="KOG1037">
    <property type="taxonomic scope" value="Eukaryota"/>
</dbReference>
<reference evidence="14" key="1">
    <citation type="submission" date="2016-11" db="UniProtKB">
        <authorList>
            <consortium name="WormBaseParasite"/>
        </authorList>
    </citation>
    <scope>IDENTIFICATION</scope>
</reference>
<evidence type="ECO:0000256" key="4">
    <source>
        <dbReference type="ARBA" id="ARBA00022695"/>
    </source>
</evidence>
<dbReference type="GO" id="GO:1990404">
    <property type="term" value="F:NAD+-protein mono-ADP-ribosyltransferase activity"/>
    <property type="evidence" value="ECO:0007669"/>
    <property type="project" value="TreeGrafter"/>
</dbReference>